<protein>
    <submittedName>
        <fullName evidence="2">Lipase</fullName>
    </submittedName>
</protein>
<evidence type="ECO:0000313" key="2">
    <source>
        <dbReference type="EMBL" id="ORE88571.1"/>
    </source>
</evidence>
<accession>A0A1Y1SGZ9</accession>
<dbReference type="InterPro" id="IPR029058">
    <property type="entry name" value="AB_hydrolase_fold"/>
</dbReference>
<dbReference type="SUPFAM" id="SSF53474">
    <property type="entry name" value="alpha/beta-Hydrolases"/>
    <property type="match status" value="1"/>
</dbReference>
<feature type="chain" id="PRO_5012688669" evidence="1">
    <location>
        <begin position="26"/>
        <end position="240"/>
    </location>
</feature>
<dbReference type="PANTHER" id="PTHR37946:SF1">
    <property type="entry name" value="SLL1969 PROTEIN"/>
    <property type="match status" value="1"/>
</dbReference>
<organism evidence="2 3">
    <name type="scientific">Oceanococcus atlanticus</name>
    <dbReference type="NCBI Taxonomy" id="1317117"/>
    <lineage>
        <taxon>Bacteria</taxon>
        <taxon>Pseudomonadati</taxon>
        <taxon>Pseudomonadota</taxon>
        <taxon>Gammaproteobacteria</taxon>
        <taxon>Chromatiales</taxon>
        <taxon>Oceanococcaceae</taxon>
        <taxon>Oceanococcus</taxon>
    </lineage>
</organism>
<dbReference type="PANTHER" id="PTHR37946">
    <property type="entry name" value="SLL1969 PROTEIN"/>
    <property type="match status" value="1"/>
</dbReference>
<sequence>MLKCHFALVALALIFTPMVSAQAEAASVVTLHGLARSAQSMERMGESLQSQGYRLCNIGYPSRHHSIEVLATDHVLPQIEACLAQQSGPLHFVTHSLGGIIVRMLAARGHLPEIGRVVMLGPPNNGSEVVDKLAGLAPFRWLNGPAGSQLGTTEQSVPKQLGPAQFELGVIAGSSSINWLLSMLIPGDDDGKVSLASTRLEGMRDHLIVPVSHPFLMKNRTVMDQTAHFLRHGQFNHATR</sequence>
<dbReference type="STRING" id="1317117.ATO7_01810"/>
<proteinExistence type="predicted"/>
<reference evidence="2 3" key="1">
    <citation type="submission" date="2013-04" db="EMBL/GenBank/DDBJ databases">
        <title>Oceanococcus atlanticus 22II-S10r2 Genome Sequencing.</title>
        <authorList>
            <person name="Lai Q."/>
            <person name="Li G."/>
            <person name="Shao Z."/>
        </authorList>
    </citation>
    <scope>NUCLEOTIDE SEQUENCE [LARGE SCALE GENOMIC DNA]</scope>
    <source>
        <strain evidence="2 3">22II-S10r2</strain>
    </source>
</reference>
<comment type="caution">
    <text evidence="2">The sequence shown here is derived from an EMBL/GenBank/DDBJ whole genome shotgun (WGS) entry which is preliminary data.</text>
</comment>
<dbReference type="EMBL" id="AQQV01000001">
    <property type="protein sequence ID" value="ORE88571.1"/>
    <property type="molecule type" value="Genomic_DNA"/>
</dbReference>
<evidence type="ECO:0000256" key="1">
    <source>
        <dbReference type="SAM" id="SignalP"/>
    </source>
</evidence>
<gene>
    <name evidence="2" type="ORF">ATO7_01810</name>
</gene>
<evidence type="ECO:0000313" key="3">
    <source>
        <dbReference type="Proteomes" id="UP000192342"/>
    </source>
</evidence>
<dbReference type="AlphaFoldDB" id="A0A1Y1SGZ9"/>
<keyword evidence="1" id="KW-0732">Signal</keyword>
<dbReference type="Gene3D" id="3.40.50.1820">
    <property type="entry name" value="alpha/beta hydrolase"/>
    <property type="match status" value="1"/>
</dbReference>
<name>A0A1Y1SGZ9_9GAMM</name>
<dbReference type="Proteomes" id="UP000192342">
    <property type="component" value="Unassembled WGS sequence"/>
</dbReference>
<keyword evidence="3" id="KW-1185">Reference proteome</keyword>
<feature type="signal peptide" evidence="1">
    <location>
        <begin position="1"/>
        <end position="25"/>
    </location>
</feature>